<dbReference type="InterPro" id="IPR029052">
    <property type="entry name" value="Metallo-depent_PP-like"/>
</dbReference>
<gene>
    <name evidence="2" type="ORF">EFY87_10330</name>
</gene>
<dbReference type="Proteomes" id="UP000271678">
    <property type="component" value="Unassembled WGS sequence"/>
</dbReference>
<dbReference type="GO" id="GO:0005737">
    <property type="term" value="C:cytoplasm"/>
    <property type="evidence" value="ECO:0007669"/>
    <property type="project" value="TreeGrafter"/>
</dbReference>
<dbReference type="InterPro" id="IPR004843">
    <property type="entry name" value="Calcineurin-like_PHP"/>
</dbReference>
<keyword evidence="3" id="KW-1185">Reference proteome</keyword>
<dbReference type="Gene3D" id="3.60.21.10">
    <property type="match status" value="1"/>
</dbReference>
<evidence type="ECO:0000259" key="1">
    <source>
        <dbReference type="Pfam" id="PF00149"/>
    </source>
</evidence>
<evidence type="ECO:0000313" key="3">
    <source>
        <dbReference type="Proteomes" id="UP000271678"/>
    </source>
</evidence>
<sequence length="282" mass="30171">MSERSEHRSRVAVIGDVGGHLGPLQDLLVRLGVSPGTWEVPPGLIIVQVGDLVHRGPDSPGVVEFVDRLLVEQPGRWVQLAGNHEAQYLREPDFDWPELLVGSPANSLVRWWNTAKMVAAAVIETPDRAILATHAGLTRGYWEWLGSGDARHTAQALHQLGRQTHEALFRSGTMLGGGAPDPAAGPLWAEAGSEVASSWWSGEPGMPFDQVHGHSSVTDFRTGRPRTDAFGAALRADTGAGIETITLPSGARLVGCDPGHGQAPQPGWEAWIVDDACVVVPR</sequence>
<comment type="caution">
    <text evidence="2">The sequence shown here is derived from an EMBL/GenBank/DDBJ whole genome shotgun (WGS) entry which is preliminary data.</text>
</comment>
<name>A0A3M9MAI7_9MICO</name>
<proteinExistence type="predicted"/>
<dbReference type="SUPFAM" id="SSF56300">
    <property type="entry name" value="Metallo-dependent phosphatases"/>
    <property type="match status" value="1"/>
</dbReference>
<dbReference type="Pfam" id="PF00149">
    <property type="entry name" value="Metallophos"/>
    <property type="match status" value="1"/>
</dbReference>
<accession>A0A3M9MAI7</accession>
<evidence type="ECO:0000313" key="2">
    <source>
        <dbReference type="EMBL" id="RNI21558.1"/>
    </source>
</evidence>
<dbReference type="GO" id="GO:0016791">
    <property type="term" value="F:phosphatase activity"/>
    <property type="evidence" value="ECO:0007669"/>
    <property type="project" value="TreeGrafter"/>
</dbReference>
<dbReference type="PANTHER" id="PTHR42850">
    <property type="entry name" value="METALLOPHOSPHOESTERASE"/>
    <property type="match status" value="1"/>
</dbReference>
<protein>
    <recommendedName>
        <fullName evidence="1">Calcineurin-like phosphoesterase domain-containing protein</fullName>
    </recommendedName>
</protein>
<reference evidence="2 3" key="1">
    <citation type="submission" date="2018-11" db="EMBL/GenBank/DDBJ databases">
        <title>Draft genome of Simplicispira Flexivirga sp. BO-16.</title>
        <authorList>
            <person name="Im W.T."/>
        </authorList>
    </citation>
    <scope>NUCLEOTIDE SEQUENCE [LARGE SCALE GENOMIC DNA]</scope>
    <source>
        <strain evidence="2 3">BO-16</strain>
    </source>
</reference>
<dbReference type="PANTHER" id="PTHR42850:SF4">
    <property type="entry name" value="ZINC-DEPENDENT ENDOPOLYPHOSPHATASE"/>
    <property type="match status" value="1"/>
</dbReference>
<organism evidence="2 3">
    <name type="scientific">Flexivirga caeni</name>
    <dbReference type="NCBI Taxonomy" id="2294115"/>
    <lineage>
        <taxon>Bacteria</taxon>
        <taxon>Bacillati</taxon>
        <taxon>Actinomycetota</taxon>
        <taxon>Actinomycetes</taxon>
        <taxon>Micrococcales</taxon>
        <taxon>Dermacoccaceae</taxon>
        <taxon>Flexivirga</taxon>
    </lineage>
</organism>
<dbReference type="AlphaFoldDB" id="A0A3M9MAI7"/>
<dbReference type="InterPro" id="IPR050126">
    <property type="entry name" value="Ap4A_hydrolase"/>
</dbReference>
<dbReference type="OrthoDB" id="9807890at2"/>
<dbReference type="EMBL" id="RJJQ01000010">
    <property type="protein sequence ID" value="RNI21558.1"/>
    <property type="molecule type" value="Genomic_DNA"/>
</dbReference>
<dbReference type="RefSeq" id="WP_123271407.1">
    <property type="nucleotide sequence ID" value="NZ_RJJQ01000010.1"/>
</dbReference>
<feature type="domain" description="Calcineurin-like phosphoesterase" evidence="1">
    <location>
        <begin position="10"/>
        <end position="153"/>
    </location>
</feature>